<feature type="transmembrane region" description="Helical" evidence="12">
    <location>
        <begin position="309"/>
        <end position="328"/>
    </location>
</feature>
<dbReference type="GO" id="GO:0016491">
    <property type="term" value="F:oxidoreductase activity"/>
    <property type="evidence" value="ECO:0007669"/>
    <property type="project" value="UniProtKB-KW"/>
</dbReference>
<protein>
    <submittedName>
        <fullName evidence="13">Cytochrome oxidase assembly protein</fullName>
    </submittedName>
</protein>
<keyword evidence="2" id="KW-1003">Cell membrane</keyword>
<keyword evidence="14" id="KW-1185">Reference proteome</keyword>
<keyword evidence="8" id="KW-0350">Heme biosynthesis</keyword>
<keyword evidence="4" id="KW-0479">Metal-binding</keyword>
<evidence type="ECO:0000313" key="14">
    <source>
        <dbReference type="Proteomes" id="UP000037737"/>
    </source>
</evidence>
<feature type="transmembrane region" description="Helical" evidence="12">
    <location>
        <begin position="277"/>
        <end position="297"/>
    </location>
</feature>
<evidence type="ECO:0000256" key="12">
    <source>
        <dbReference type="SAM" id="Phobius"/>
    </source>
</evidence>
<evidence type="ECO:0000256" key="7">
    <source>
        <dbReference type="ARBA" id="ARBA00023004"/>
    </source>
</evidence>
<dbReference type="PANTHER" id="PTHR35457:SF1">
    <property type="entry name" value="HEME A SYNTHASE"/>
    <property type="match status" value="1"/>
</dbReference>
<proteinExistence type="predicted"/>
<keyword evidence="10" id="KW-1015">Disulfide bond</keyword>
<keyword evidence="6" id="KW-0560">Oxidoreductase</keyword>
<evidence type="ECO:0000256" key="4">
    <source>
        <dbReference type="ARBA" id="ARBA00022723"/>
    </source>
</evidence>
<feature type="transmembrane region" description="Helical" evidence="12">
    <location>
        <begin position="164"/>
        <end position="187"/>
    </location>
</feature>
<keyword evidence="9 12" id="KW-0472">Membrane</keyword>
<sequence length="382" mass="39630">MSAPATATPRPRRLPGRIGGPLRVFAWLSFLAEVLIIGTGGAVRLTGSGLGCPTWPRCTADSIVPTPEMGIHGVIEFGNRTLTGLVGILALAVVIGIIVRTGGRRALPPTLWFALGGIIGAGAAVALGVALDIPAGPLANGILLVAVIAAAVRSVRTTPTRRDLVVLAWLVLIGVVAQALVGGITVLTGLNPFIVGFHYVVSVGLVCITAAFLVRMNRPDLPRVSAVAPWLRWTARGAVLALVVTIVFGILTTGAGPHSGDPDAGRSGFDAELLEHIHAWPSYLLFALTIALVVGAWRQRELTPLLARWSIALLAAELVQIAVGLFQARNGLPILAVGVHMVLAALTAAAMTAVVLHLSRPANGLPDAEPRVAADDHVEVRA</sequence>
<evidence type="ECO:0000256" key="5">
    <source>
        <dbReference type="ARBA" id="ARBA00022989"/>
    </source>
</evidence>
<dbReference type="EMBL" id="LAVO01000005">
    <property type="protein sequence ID" value="KOS11335.1"/>
    <property type="molecule type" value="Genomic_DNA"/>
</dbReference>
<dbReference type="GO" id="GO:0016020">
    <property type="term" value="C:membrane"/>
    <property type="evidence" value="ECO:0007669"/>
    <property type="project" value="UniProtKB-SubCell"/>
</dbReference>
<feature type="transmembrane region" description="Helical" evidence="12">
    <location>
        <begin position="334"/>
        <end position="356"/>
    </location>
</feature>
<dbReference type="InterPro" id="IPR050450">
    <property type="entry name" value="COX15/CtaA_HemeA_synthase"/>
</dbReference>
<dbReference type="Proteomes" id="UP000037737">
    <property type="component" value="Unassembled WGS sequence"/>
</dbReference>
<feature type="transmembrane region" description="Helical" evidence="12">
    <location>
        <begin position="235"/>
        <end position="257"/>
    </location>
</feature>
<feature type="transmembrane region" description="Helical" evidence="12">
    <location>
        <begin position="82"/>
        <end position="99"/>
    </location>
</feature>
<dbReference type="PATRIC" id="fig|84292.3.peg.1154"/>
<dbReference type="OrthoDB" id="5241540at2"/>
<feature type="transmembrane region" description="Helical" evidence="12">
    <location>
        <begin position="135"/>
        <end position="152"/>
    </location>
</feature>
<evidence type="ECO:0000256" key="9">
    <source>
        <dbReference type="ARBA" id="ARBA00023136"/>
    </source>
</evidence>
<evidence type="ECO:0000256" key="2">
    <source>
        <dbReference type="ARBA" id="ARBA00022475"/>
    </source>
</evidence>
<evidence type="ECO:0000256" key="8">
    <source>
        <dbReference type="ARBA" id="ARBA00023133"/>
    </source>
</evidence>
<dbReference type="AlphaFoldDB" id="A0A0M9VLM7"/>
<feature type="transmembrane region" description="Helical" evidence="12">
    <location>
        <begin position="111"/>
        <end position="129"/>
    </location>
</feature>
<accession>A0A0M9VLM7</accession>
<evidence type="ECO:0000313" key="13">
    <source>
        <dbReference type="EMBL" id="KOS11335.1"/>
    </source>
</evidence>
<comment type="pathway">
    <text evidence="11">Porphyrin-containing compound metabolism.</text>
</comment>
<evidence type="ECO:0000256" key="10">
    <source>
        <dbReference type="ARBA" id="ARBA00023157"/>
    </source>
</evidence>
<organism evidence="13 14">
    <name type="scientific">Microbacterium aurantiacum</name>
    <dbReference type="NCBI Taxonomy" id="162393"/>
    <lineage>
        <taxon>Bacteria</taxon>
        <taxon>Bacillati</taxon>
        <taxon>Actinomycetota</taxon>
        <taxon>Actinomycetes</taxon>
        <taxon>Micrococcales</taxon>
        <taxon>Microbacteriaceae</taxon>
        <taxon>Microbacterium</taxon>
    </lineage>
</organism>
<dbReference type="GO" id="GO:0046872">
    <property type="term" value="F:metal ion binding"/>
    <property type="evidence" value="ECO:0007669"/>
    <property type="project" value="UniProtKB-KW"/>
</dbReference>
<evidence type="ECO:0000256" key="11">
    <source>
        <dbReference type="ARBA" id="ARBA00023444"/>
    </source>
</evidence>
<evidence type="ECO:0000256" key="3">
    <source>
        <dbReference type="ARBA" id="ARBA00022692"/>
    </source>
</evidence>
<dbReference type="KEGG" id="mcw:A8L33_09510"/>
<keyword evidence="5 12" id="KW-1133">Transmembrane helix</keyword>
<comment type="caution">
    <text evidence="13">The sequence shown here is derived from an EMBL/GenBank/DDBJ whole genome shotgun (WGS) entry which is preliminary data.</text>
</comment>
<dbReference type="Pfam" id="PF02628">
    <property type="entry name" value="COX15-CtaA"/>
    <property type="match status" value="2"/>
</dbReference>
<feature type="transmembrane region" description="Helical" evidence="12">
    <location>
        <begin position="193"/>
        <end position="214"/>
    </location>
</feature>
<evidence type="ECO:0000256" key="6">
    <source>
        <dbReference type="ARBA" id="ARBA00023002"/>
    </source>
</evidence>
<dbReference type="PANTHER" id="PTHR35457">
    <property type="entry name" value="HEME A SYNTHASE"/>
    <property type="match status" value="1"/>
</dbReference>
<keyword evidence="3 12" id="KW-0812">Transmembrane</keyword>
<evidence type="ECO:0000256" key="1">
    <source>
        <dbReference type="ARBA" id="ARBA00004141"/>
    </source>
</evidence>
<feature type="transmembrane region" description="Helical" evidence="12">
    <location>
        <begin position="21"/>
        <end position="43"/>
    </location>
</feature>
<reference evidence="13" key="1">
    <citation type="submission" date="2015-04" db="EMBL/GenBank/DDBJ databases">
        <title>Complete genome sequence of Microbacterium chocolatum SIT 101, a bacterium enantioselectively hydrolyzing mesomeric diesters.</title>
        <authorList>
            <person name="Li X."/>
            <person name="Xu Y."/>
        </authorList>
    </citation>
    <scope>NUCLEOTIDE SEQUENCE [LARGE SCALE GENOMIC DNA]</scope>
    <source>
        <strain evidence="13">SIT 101</strain>
    </source>
</reference>
<dbReference type="GO" id="GO:0006784">
    <property type="term" value="P:heme A biosynthetic process"/>
    <property type="evidence" value="ECO:0007669"/>
    <property type="project" value="InterPro"/>
</dbReference>
<dbReference type="InterPro" id="IPR003780">
    <property type="entry name" value="COX15/CtaA_fam"/>
</dbReference>
<name>A0A0M9VLM7_9MICO</name>
<comment type="subcellular location">
    <subcellularLocation>
        <location evidence="1">Membrane</location>
        <topology evidence="1">Multi-pass membrane protein</topology>
    </subcellularLocation>
</comment>
<keyword evidence="7" id="KW-0408">Iron</keyword>
<gene>
    <name evidence="13" type="ORF">XI38_05620</name>
</gene>